<dbReference type="AlphaFoldDB" id="A0AAJ5S0V3"/>
<protein>
    <submittedName>
        <fullName evidence="1">Uncharacterized protein</fullName>
    </submittedName>
</protein>
<evidence type="ECO:0000313" key="2">
    <source>
        <dbReference type="Proteomes" id="UP001217631"/>
    </source>
</evidence>
<accession>A0AAJ5S0V3</accession>
<evidence type="ECO:0000313" key="1">
    <source>
        <dbReference type="EMBL" id="WEA21218.1"/>
    </source>
</evidence>
<dbReference type="RefSeq" id="WP_192441625.1">
    <property type="nucleotide sequence ID" value="NZ_CP118677.1"/>
</dbReference>
<organism evidence="1 2">
    <name type="scientific">Pseudomonas juntendi</name>
    <dbReference type="NCBI Taxonomy" id="2666183"/>
    <lineage>
        <taxon>Bacteria</taxon>
        <taxon>Pseudomonadati</taxon>
        <taxon>Pseudomonadota</taxon>
        <taxon>Gammaproteobacteria</taxon>
        <taxon>Pseudomonadales</taxon>
        <taxon>Pseudomonadaceae</taxon>
        <taxon>Pseudomonas</taxon>
    </lineage>
</organism>
<name>A0AAJ5S0V3_9PSED</name>
<reference evidence="1" key="1">
    <citation type="submission" date="2023-02" db="EMBL/GenBank/DDBJ databases">
        <title>tmexCD-toprJ-like cluster.</title>
        <authorList>
            <person name="Gao X."/>
            <person name="Wang C."/>
            <person name="Liu J."/>
        </authorList>
    </citation>
    <scope>NUCLEOTIDE SEQUENCE</scope>
    <source>
        <strain evidence="1">GDW21C697WI</strain>
    </source>
</reference>
<dbReference type="EMBL" id="CP118677">
    <property type="protein sequence ID" value="WEA21218.1"/>
    <property type="molecule type" value="Genomic_DNA"/>
</dbReference>
<sequence>MTNPTQHFSQPEDLLGISANAPAGVPIDAITCAIERAQAVLCLLEDQFEADQSQRLANRVILGALWDVRGTLEQIRTLVVHADDSTFHVAEGGRK</sequence>
<dbReference type="Proteomes" id="UP001217631">
    <property type="component" value="Chromosome"/>
</dbReference>
<proteinExistence type="predicted"/>
<gene>
    <name evidence="1" type="ORF">PWA60_03200</name>
</gene>